<dbReference type="Proteomes" id="UP001198612">
    <property type="component" value="Unassembled WGS sequence"/>
</dbReference>
<proteinExistence type="predicted"/>
<gene>
    <name evidence="3" type="ORF">LKD40_00510</name>
</gene>
<feature type="domain" description="YqbQ/XkdQ" evidence="2">
    <location>
        <begin position="32"/>
        <end position="328"/>
    </location>
</feature>
<keyword evidence="4" id="KW-1185">Reference proteome</keyword>
<dbReference type="AlphaFoldDB" id="A0AAW4VYN9"/>
<name>A0AAW4VYN9_9FIRM</name>
<evidence type="ECO:0000256" key="1">
    <source>
        <dbReference type="SAM" id="MobiDB-lite"/>
    </source>
</evidence>
<evidence type="ECO:0000313" key="3">
    <source>
        <dbReference type="EMBL" id="MCC2226305.1"/>
    </source>
</evidence>
<protein>
    <recommendedName>
        <fullName evidence="2">YqbQ/XkdQ domain-containing protein</fullName>
    </recommendedName>
</protein>
<dbReference type="Pfam" id="PF24032">
    <property type="entry name" value="YQBQ"/>
    <property type="match status" value="1"/>
</dbReference>
<sequence>MINVNNVSYTVIVITEKKLQLNITQAVEELGWEENEDELAMKIHFNMYNALYNKERLSSLVKINSVVVVKAYWGSGKGIVAMGNIVECERKVSKSDDVFNVVAYDNLFNLQKSSDNVYFASGKKTKSILTAIFKSWGITISKYTGPNVAHKKILLKNKKLGDIIREVLDEAKKKGGGAAIVRSTESKVQVIAKGSNTDIYHFSGDVSSQVSHKISIANLVTRVKIVSSGKSDEAAKVEATVNGKTQYGVFQTIITHSKSDKLDDAKKEAKEILEEKGSPKVTSKLIAPDIPCVRKGDIIHAKVGSLNGYYLINSIQHNAKNGQMTMDVKKTAEPTAKPKKKTSGNTKKKKTYKVGDVVNFKGGTHYDSSWSDARGYRATAGKAKITLGPNCAGNGKAHPWHLVHMDSKSNVYGWVDEGTFE</sequence>
<dbReference type="InterPro" id="IPR056937">
    <property type="entry name" value="YqbQ/XkdQ"/>
</dbReference>
<feature type="region of interest" description="Disordered" evidence="1">
    <location>
        <begin position="329"/>
        <end position="349"/>
    </location>
</feature>
<dbReference type="RefSeq" id="WP_226814951.1">
    <property type="nucleotide sequence ID" value="NZ_JAJEQQ010000001.1"/>
</dbReference>
<evidence type="ECO:0000313" key="4">
    <source>
        <dbReference type="Proteomes" id="UP001198612"/>
    </source>
</evidence>
<comment type="caution">
    <text evidence="3">The sequence shown here is derived from an EMBL/GenBank/DDBJ whole genome shotgun (WGS) entry which is preliminary data.</text>
</comment>
<organism evidence="3 4">
    <name type="scientific">Blautia fusiformis</name>
    <dbReference type="NCBI Taxonomy" id="2881264"/>
    <lineage>
        <taxon>Bacteria</taxon>
        <taxon>Bacillati</taxon>
        <taxon>Bacillota</taxon>
        <taxon>Clostridia</taxon>
        <taxon>Lachnospirales</taxon>
        <taxon>Lachnospiraceae</taxon>
        <taxon>Blautia</taxon>
    </lineage>
</organism>
<evidence type="ECO:0000259" key="2">
    <source>
        <dbReference type="Pfam" id="PF24032"/>
    </source>
</evidence>
<reference evidence="3 4" key="1">
    <citation type="submission" date="2021-10" db="EMBL/GenBank/DDBJ databases">
        <title>Anaerobic single-cell dispensing facilitates the cultivation of human gut bacteria.</title>
        <authorList>
            <person name="Afrizal A."/>
        </authorList>
    </citation>
    <scope>NUCLEOTIDE SEQUENCE [LARGE SCALE GENOMIC DNA]</scope>
    <source>
        <strain evidence="3 4">CLA-AA-H217</strain>
    </source>
</reference>
<accession>A0AAW4VYN9</accession>
<feature type="compositionally biased region" description="Basic residues" evidence="1">
    <location>
        <begin position="337"/>
        <end position="349"/>
    </location>
</feature>
<dbReference type="EMBL" id="JAJEQQ010000001">
    <property type="protein sequence ID" value="MCC2226305.1"/>
    <property type="molecule type" value="Genomic_DNA"/>
</dbReference>